<reference evidence="2 3" key="1">
    <citation type="journal article" date="2020" name="Genomics">
        <title>Complete, high-quality genomes from long-read metagenomic sequencing of two wolf lichen thalli reveals enigmatic genome architecture.</title>
        <authorList>
            <person name="McKenzie S.K."/>
            <person name="Walston R.F."/>
            <person name="Allen J.L."/>
        </authorList>
    </citation>
    <scope>NUCLEOTIDE SEQUENCE [LARGE SCALE GENOMIC DNA]</scope>
    <source>
        <strain evidence="2">WasteWater1</strain>
    </source>
</reference>
<dbReference type="EMBL" id="JACCJB010000017">
    <property type="protein sequence ID" value="KAF6220269.1"/>
    <property type="molecule type" value="Genomic_DNA"/>
</dbReference>
<organism evidence="2 3">
    <name type="scientific">Letharia lupina</name>
    <dbReference type="NCBI Taxonomy" id="560253"/>
    <lineage>
        <taxon>Eukaryota</taxon>
        <taxon>Fungi</taxon>
        <taxon>Dikarya</taxon>
        <taxon>Ascomycota</taxon>
        <taxon>Pezizomycotina</taxon>
        <taxon>Lecanoromycetes</taxon>
        <taxon>OSLEUM clade</taxon>
        <taxon>Lecanoromycetidae</taxon>
        <taxon>Lecanorales</taxon>
        <taxon>Lecanorineae</taxon>
        <taxon>Parmeliaceae</taxon>
        <taxon>Letharia</taxon>
    </lineage>
</organism>
<dbReference type="Proteomes" id="UP000593566">
    <property type="component" value="Unassembled WGS sequence"/>
</dbReference>
<sequence length="212" mass="23319">MASSNGKWVDTRMLKIIRRAVQDQAIRGHEREDMEQFLSIPSPAPVAANLPTSPVAQHRPPGYMEARDKGRKPCSTTAATAGPVLRLRLIDQENLYAWHDSDRLPWAELSRTAIEYRAIVDYAYWFATGKPLRISSSGTTFDCSFTTSQPLITSPPGALTTSSSPQARSPRSTQRGRLQANPGVGQAGDWSPTLTLPDAQRARDRSVGESEK</sequence>
<proteinExistence type="predicted"/>
<dbReference type="AlphaFoldDB" id="A0A8H6CBM5"/>
<feature type="region of interest" description="Disordered" evidence="1">
    <location>
        <begin position="51"/>
        <end position="77"/>
    </location>
</feature>
<evidence type="ECO:0000256" key="1">
    <source>
        <dbReference type="SAM" id="MobiDB-lite"/>
    </source>
</evidence>
<name>A0A8H6CBM5_9LECA</name>
<gene>
    <name evidence="2" type="ORF">HO133_003401</name>
</gene>
<evidence type="ECO:0000313" key="2">
    <source>
        <dbReference type="EMBL" id="KAF6220269.1"/>
    </source>
</evidence>
<dbReference type="RefSeq" id="XP_037149704.1">
    <property type="nucleotide sequence ID" value="XM_037294323.1"/>
</dbReference>
<comment type="caution">
    <text evidence="2">The sequence shown here is derived from an EMBL/GenBank/DDBJ whole genome shotgun (WGS) entry which is preliminary data.</text>
</comment>
<protein>
    <submittedName>
        <fullName evidence="2">Uncharacterized protein</fullName>
    </submittedName>
</protein>
<keyword evidence="3" id="KW-1185">Reference proteome</keyword>
<feature type="region of interest" description="Disordered" evidence="1">
    <location>
        <begin position="147"/>
        <end position="212"/>
    </location>
</feature>
<evidence type="ECO:0000313" key="3">
    <source>
        <dbReference type="Proteomes" id="UP000593566"/>
    </source>
</evidence>
<feature type="compositionally biased region" description="Polar residues" evidence="1">
    <location>
        <begin position="159"/>
        <end position="176"/>
    </location>
</feature>
<feature type="compositionally biased region" description="Basic and acidic residues" evidence="1">
    <location>
        <begin position="200"/>
        <end position="212"/>
    </location>
</feature>
<dbReference type="GeneID" id="59331812"/>
<accession>A0A8H6CBM5</accession>